<feature type="region of interest" description="Disordered" evidence="1">
    <location>
        <begin position="1"/>
        <end position="30"/>
    </location>
</feature>
<protein>
    <submittedName>
        <fullName evidence="3">Uncharacterized protein</fullName>
    </submittedName>
</protein>
<keyword evidence="2" id="KW-0812">Transmembrane</keyword>
<comment type="caution">
    <text evidence="3">The sequence shown here is derived from an EMBL/GenBank/DDBJ whole genome shotgun (WGS) entry which is preliminary data.</text>
</comment>
<feature type="transmembrane region" description="Helical" evidence="2">
    <location>
        <begin position="75"/>
        <end position="94"/>
    </location>
</feature>
<proteinExistence type="predicted"/>
<name>A0ABD6CCI3_9EURY</name>
<evidence type="ECO:0000256" key="1">
    <source>
        <dbReference type="SAM" id="MobiDB-lite"/>
    </source>
</evidence>
<organism evidence="3 4">
    <name type="scientific">Halorientalis brevis</name>
    <dbReference type="NCBI Taxonomy" id="1126241"/>
    <lineage>
        <taxon>Archaea</taxon>
        <taxon>Methanobacteriati</taxon>
        <taxon>Methanobacteriota</taxon>
        <taxon>Stenosarchaea group</taxon>
        <taxon>Halobacteria</taxon>
        <taxon>Halobacteriales</taxon>
        <taxon>Haloarculaceae</taxon>
        <taxon>Halorientalis</taxon>
    </lineage>
</organism>
<reference evidence="3 4" key="1">
    <citation type="journal article" date="2019" name="Int. J. Syst. Evol. Microbiol.">
        <title>The Global Catalogue of Microorganisms (GCM) 10K type strain sequencing project: providing services to taxonomists for standard genome sequencing and annotation.</title>
        <authorList>
            <consortium name="The Broad Institute Genomics Platform"/>
            <consortium name="The Broad Institute Genome Sequencing Center for Infectious Disease"/>
            <person name="Wu L."/>
            <person name="Ma J."/>
        </authorList>
    </citation>
    <scope>NUCLEOTIDE SEQUENCE [LARGE SCALE GENOMIC DNA]</scope>
    <source>
        <strain evidence="3 4">CGMCC 1.12125</strain>
    </source>
</reference>
<dbReference type="Proteomes" id="UP001597119">
    <property type="component" value="Unassembled WGS sequence"/>
</dbReference>
<keyword evidence="4" id="KW-1185">Reference proteome</keyword>
<sequence>MSPNDHPSPDQPTDDSGSPSQPRDLPPAHDVTTYVEDGARIAGILGVWGVIAAFAAGFVGNLGSTGGLLSRLGPALGGLFMLVGLLNAVLYLVYRGIDYARV</sequence>
<dbReference type="EMBL" id="JBHUDJ010000006">
    <property type="protein sequence ID" value="MFD1587724.1"/>
    <property type="molecule type" value="Genomic_DNA"/>
</dbReference>
<feature type="transmembrane region" description="Helical" evidence="2">
    <location>
        <begin position="41"/>
        <end position="63"/>
    </location>
</feature>
<evidence type="ECO:0000256" key="2">
    <source>
        <dbReference type="SAM" id="Phobius"/>
    </source>
</evidence>
<keyword evidence="2" id="KW-1133">Transmembrane helix</keyword>
<dbReference type="AlphaFoldDB" id="A0ABD6CCI3"/>
<gene>
    <name evidence="3" type="ORF">ACFR9U_12080</name>
</gene>
<keyword evidence="2" id="KW-0472">Membrane</keyword>
<accession>A0ABD6CCI3</accession>
<evidence type="ECO:0000313" key="4">
    <source>
        <dbReference type="Proteomes" id="UP001597119"/>
    </source>
</evidence>
<evidence type="ECO:0000313" key="3">
    <source>
        <dbReference type="EMBL" id="MFD1587724.1"/>
    </source>
</evidence>
<dbReference type="RefSeq" id="WP_247380756.1">
    <property type="nucleotide sequence ID" value="NZ_JALLGV010000008.1"/>
</dbReference>